<comment type="caution">
    <text evidence="3">The sequence shown here is derived from an EMBL/GenBank/DDBJ whole genome shotgun (WGS) entry which is preliminary data.</text>
</comment>
<sequence length="401" mass="45258">MVFISETSDDGSNGGDPTKNLQQEQEDNQNENPQQVEENPQEVEENLPPIPQEVPEELIESTVALVRSCHYPSLSLLSKAFRRVISSPGLYHSRLLLGLTDPVLYALIGFSPYNTTRLYILNRNIPRNISLRLSLIGSLPPLNHGSAVVTIGYDMYVIGGHNHQHQPTSDVFIIDLRFHTCLSLPRMKRRRVNAAAEVIDGRIYVIGGCAKLNDHWIEVFDIENRTWSTVPDPDHNNSSLRGGGFLTCVVMQEMICILDTLFGFSYEPRQGLWQSIGLETQLNLHWKVSCVIEDLLYCIDPRLGHRIVVYDLNELVWRPVMGAYVLPDFCYNQCKMANFGGKLVILGSVKSSLHGLEDVWYLEIALEKRQGGEIWGKVDSLEIVLRSVNSPSIDLLRSVTF</sequence>
<evidence type="ECO:0000256" key="1">
    <source>
        <dbReference type="SAM" id="MobiDB-lite"/>
    </source>
</evidence>
<dbReference type="InterPro" id="IPR006652">
    <property type="entry name" value="Kelch_1"/>
</dbReference>
<evidence type="ECO:0000313" key="3">
    <source>
        <dbReference type="EMBL" id="KAG7568525.1"/>
    </source>
</evidence>
<evidence type="ECO:0000313" key="4">
    <source>
        <dbReference type="Proteomes" id="UP000694240"/>
    </source>
</evidence>
<reference evidence="3 4" key="1">
    <citation type="submission" date="2020-12" db="EMBL/GenBank/DDBJ databases">
        <title>Concerted genomic and epigenomic changes stabilize Arabidopsis allopolyploids.</title>
        <authorList>
            <person name="Chen Z."/>
        </authorList>
    </citation>
    <scope>NUCLEOTIDE SEQUENCE [LARGE SCALE GENOMIC DNA]</scope>
    <source>
        <strain evidence="3">Allo738</strain>
        <tissue evidence="3">Leaf</tissue>
    </source>
</reference>
<dbReference type="Proteomes" id="UP000694240">
    <property type="component" value="Chromosome 9"/>
</dbReference>
<dbReference type="PANTHER" id="PTHR24414">
    <property type="entry name" value="F-BOX/KELCH-REPEAT PROTEIN SKIP4"/>
    <property type="match status" value="1"/>
</dbReference>
<keyword evidence="4" id="KW-1185">Reference proteome</keyword>
<evidence type="ECO:0000259" key="2">
    <source>
        <dbReference type="Pfam" id="PF25210"/>
    </source>
</evidence>
<dbReference type="PANTHER" id="PTHR24414:SF65">
    <property type="entry name" value="F-BOX DOMAIN-CONTAINING PROTEIN"/>
    <property type="match status" value="1"/>
</dbReference>
<feature type="domain" description="FKB95-like N-terminal Kelch" evidence="2">
    <location>
        <begin position="129"/>
        <end position="385"/>
    </location>
</feature>
<feature type="region of interest" description="Disordered" evidence="1">
    <location>
        <begin position="1"/>
        <end position="47"/>
    </location>
</feature>
<protein>
    <submittedName>
        <fullName evidence="3">Kelch repeat type 1</fullName>
    </submittedName>
</protein>
<dbReference type="InterPro" id="IPR057499">
    <property type="entry name" value="Kelch_FKB95"/>
</dbReference>
<accession>A0A8T2A754</accession>
<dbReference type="InterPro" id="IPR050354">
    <property type="entry name" value="F-box/kelch-repeat_ARATH"/>
</dbReference>
<dbReference type="Pfam" id="PF25210">
    <property type="entry name" value="Kelch_FKB95"/>
    <property type="match status" value="1"/>
</dbReference>
<dbReference type="SMART" id="SM00612">
    <property type="entry name" value="Kelch"/>
    <property type="match status" value="2"/>
</dbReference>
<proteinExistence type="predicted"/>
<dbReference type="AlphaFoldDB" id="A0A8T2A754"/>
<dbReference type="EMBL" id="JAEFBK010000009">
    <property type="protein sequence ID" value="KAG7568525.1"/>
    <property type="molecule type" value="Genomic_DNA"/>
</dbReference>
<gene>
    <name evidence="3" type="ORF">ISN45_Aa04g013450</name>
</gene>
<name>A0A8T2A754_9BRAS</name>
<organism evidence="3 4">
    <name type="scientific">Arabidopsis thaliana x Arabidopsis arenosa</name>
    <dbReference type="NCBI Taxonomy" id="1240361"/>
    <lineage>
        <taxon>Eukaryota</taxon>
        <taxon>Viridiplantae</taxon>
        <taxon>Streptophyta</taxon>
        <taxon>Embryophyta</taxon>
        <taxon>Tracheophyta</taxon>
        <taxon>Spermatophyta</taxon>
        <taxon>Magnoliopsida</taxon>
        <taxon>eudicotyledons</taxon>
        <taxon>Gunneridae</taxon>
        <taxon>Pentapetalae</taxon>
        <taxon>rosids</taxon>
        <taxon>malvids</taxon>
        <taxon>Brassicales</taxon>
        <taxon>Brassicaceae</taxon>
        <taxon>Camelineae</taxon>
        <taxon>Arabidopsis</taxon>
    </lineage>
</organism>